<evidence type="ECO:0000256" key="1">
    <source>
        <dbReference type="SAM" id="MobiDB-lite"/>
    </source>
</evidence>
<reference evidence="3" key="1">
    <citation type="submission" date="2021-10" db="EMBL/GenBank/DDBJ databases">
        <title>Tropical sea cucumber genome reveals ecological adaptation and Cuvierian tubules defense mechanism.</title>
        <authorList>
            <person name="Chen T."/>
        </authorList>
    </citation>
    <scope>NUCLEOTIDE SEQUENCE</scope>
    <source>
        <strain evidence="3">Nanhai2018</strain>
        <tissue evidence="3">Muscle</tissue>
    </source>
</reference>
<keyword evidence="3" id="KW-0176">Collagen</keyword>
<dbReference type="OrthoDB" id="6086925at2759"/>
<dbReference type="GO" id="GO:0005581">
    <property type="term" value="C:collagen trimer"/>
    <property type="evidence" value="ECO:0007669"/>
    <property type="project" value="UniProtKB-KW"/>
</dbReference>
<sequence length="314" mass="33531">MFLRINLIFLGMSVGFIVASSKLKQDQGFEDMENVSRSRRSVERGDLGGQKGQPSPENTPASPFYMNPNMQSSYFLGQCVMCPPGDPGPRGSQGPQGIPGRDGRDQTILGPLGDHVYATPSPDADASASTSGVTYTRWGNPTCPSTSELVYQGVMASSNDQAHKGSGTDYLCLPLTPTFADTPTYGNGGAWLYGVEYETNLFTSRTISQSEAPCAVCLAAEKETVLTIPGTDTCLGSQGWTLEYSGYLMSSYYTKYKSTFVCVDQDAEGIPRTVHNNNEALLYIANAKCSAGGGGLPCPPYVDAYNILCAVCTL</sequence>
<feature type="compositionally biased region" description="Basic and acidic residues" evidence="1">
    <location>
        <begin position="34"/>
        <end position="46"/>
    </location>
</feature>
<feature type="compositionally biased region" description="Polar residues" evidence="1">
    <location>
        <begin position="52"/>
        <end position="61"/>
    </location>
</feature>
<keyword evidence="4" id="KW-1185">Reference proteome</keyword>
<name>A0A9Q1CIG8_HOLLE</name>
<dbReference type="EMBL" id="JAIZAY010000003">
    <property type="protein sequence ID" value="KAJ8045204.1"/>
    <property type="molecule type" value="Genomic_DNA"/>
</dbReference>
<dbReference type="InterPro" id="IPR051077">
    <property type="entry name" value="Ca-dependent_lectin"/>
</dbReference>
<comment type="caution">
    <text evidence="3">The sequence shown here is derived from an EMBL/GenBank/DDBJ whole genome shotgun (WGS) entry which is preliminary data.</text>
</comment>
<dbReference type="PANTHER" id="PTHR24024">
    <property type="entry name" value="PULMONARY SURFACTANT-ASSOCIATED PROTEIN A"/>
    <property type="match status" value="1"/>
</dbReference>
<accession>A0A9Q1CIG8</accession>
<dbReference type="AlphaFoldDB" id="A0A9Q1CIG8"/>
<proteinExistence type="predicted"/>
<evidence type="ECO:0000313" key="4">
    <source>
        <dbReference type="Proteomes" id="UP001152320"/>
    </source>
</evidence>
<dbReference type="PANTHER" id="PTHR24024:SF18">
    <property type="entry name" value="SHORT-CHAIN COLLAGEN C4-LIKE"/>
    <property type="match status" value="1"/>
</dbReference>
<protein>
    <submittedName>
        <fullName evidence="3">Short-chain collagen C4</fullName>
    </submittedName>
</protein>
<dbReference type="Proteomes" id="UP001152320">
    <property type="component" value="Chromosome 3"/>
</dbReference>
<gene>
    <name evidence="3" type="ORF">HOLleu_08158</name>
</gene>
<keyword evidence="2" id="KW-0732">Signal</keyword>
<evidence type="ECO:0000256" key="2">
    <source>
        <dbReference type="SAM" id="SignalP"/>
    </source>
</evidence>
<evidence type="ECO:0000313" key="3">
    <source>
        <dbReference type="EMBL" id="KAJ8045204.1"/>
    </source>
</evidence>
<feature type="signal peptide" evidence="2">
    <location>
        <begin position="1"/>
        <end position="19"/>
    </location>
</feature>
<feature type="chain" id="PRO_5040427899" evidence="2">
    <location>
        <begin position="20"/>
        <end position="314"/>
    </location>
</feature>
<dbReference type="Gene3D" id="1.20.5.320">
    <property type="entry name" value="6-Phosphogluconate Dehydrogenase, domain 3"/>
    <property type="match status" value="1"/>
</dbReference>
<dbReference type="GO" id="GO:0005615">
    <property type="term" value="C:extracellular space"/>
    <property type="evidence" value="ECO:0007669"/>
    <property type="project" value="TreeGrafter"/>
</dbReference>
<feature type="region of interest" description="Disordered" evidence="1">
    <location>
        <begin position="27"/>
        <end position="63"/>
    </location>
</feature>
<organism evidence="3 4">
    <name type="scientific">Holothuria leucospilota</name>
    <name type="common">Black long sea cucumber</name>
    <name type="synonym">Mertensiothuria leucospilota</name>
    <dbReference type="NCBI Taxonomy" id="206669"/>
    <lineage>
        <taxon>Eukaryota</taxon>
        <taxon>Metazoa</taxon>
        <taxon>Echinodermata</taxon>
        <taxon>Eleutherozoa</taxon>
        <taxon>Echinozoa</taxon>
        <taxon>Holothuroidea</taxon>
        <taxon>Aspidochirotacea</taxon>
        <taxon>Aspidochirotida</taxon>
        <taxon>Holothuriidae</taxon>
        <taxon>Holothuria</taxon>
    </lineage>
</organism>
<feature type="region of interest" description="Disordered" evidence="1">
    <location>
        <begin position="84"/>
        <end position="106"/>
    </location>
</feature>